<keyword evidence="3" id="KW-1185">Reference proteome</keyword>
<protein>
    <submittedName>
        <fullName evidence="2">Uncharacterized protein</fullName>
    </submittedName>
</protein>
<dbReference type="AlphaFoldDB" id="A0A195FQQ4"/>
<reference evidence="2 3" key="1">
    <citation type="submission" date="2016-03" db="EMBL/GenBank/DDBJ databases">
        <title>Trachymyrmex septentrionalis WGS genome.</title>
        <authorList>
            <person name="Nygaard S."/>
            <person name="Hu H."/>
            <person name="Boomsma J."/>
            <person name="Zhang G."/>
        </authorList>
    </citation>
    <scope>NUCLEOTIDE SEQUENCE [LARGE SCALE GENOMIC DNA]</scope>
    <source>
        <strain evidence="2">Tsep2-gDNA-1</strain>
        <tissue evidence="2">Whole body</tissue>
    </source>
</reference>
<accession>A0A195FQQ4</accession>
<proteinExistence type="predicted"/>
<dbReference type="Proteomes" id="UP000078541">
    <property type="component" value="Unassembled WGS sequence"/>
</dbReference>
<sequence>MDEGRWSSISGTSCTGDTRCSRRQRNRERSPRPSLTTPLSAAWLLCEASCTKRRLLARIDPIQEQNGTQPRIFIKKCTIGVMINTLLASSYCPSSVVTRETIEFLSPTCGPDEYCPILMIGSSFQKNSPHLVLSKSISFQEFLEFLQNQFNQFDGHYFILFDR</sequence>
<gene>
    <name evidence="2" type="ORF">ALC56_03377</name>
</gene>
<feature type="region of interest" description="Disordered" evidence="1">
    <location>
        <begin position="1"/>
        <end position="35"/>
    </location>
</feature>
<organism evidence="2 3">
    <name type="scientific">Trachymyrmex septentrionalis</name>
    <dbReference type="NCBI Taxonomy" id="34720"/>
    <lineage>
        <taxon>Eukaryota</taxon>
        <taxon>Metazoa</taxon>
        <taxon>Ecdysozoa</taxon>
        <taxon>Arthropoda</taxon>
        <taxon>Hexapoda</taxon>
        <taxon>Insecta</taxon>
        <taxon>Pterygota</taxon>
        <taxon>Neoptera</taxon>
        <taxon>Endopterygota</taxon>
        <taxon>Hymenoptera</taxon>
        <taxon>Apocrita</taxon>
        <taxon>Aculeata</taxon>
        <taxon>Formicoidea</taxon>
        <taxon>Formicidae</taxon>
        <taxon>Myrmicinae</taxon>
        <taxon>Trachymyrmex</taxon>
    </lineage>
</organism>
<feature type="compositionally biased region" description="Polar residues" evidence="1">
    <location>
        <begin position="7"/>
        <end position="18"/>
    </location>
</feature>
<evidence type="ECO:0000313" key="2">
    <source>
        <dbReference type="EMBL" id="KYN42239.1"/>
    </source>
</evidence>
<evidence type="ECO:0000313" key="3">
    <source>
        <dbReference type="Proteomes" id="UP000078541"/>
    </source>
</evidence>
<name>A0A195FQQ4_9HYME</name>
<dbReference type="EMBL" id="KQ981382">
    <property type="protein sequence ID" value="KYN42239.1"/>
    <property type="molecule type" value="Genomic_DNA"/>
</dbReference>
<evidence type="ECO:0000256" key="1">
    <source>
        <dbReference type="SAM" id="MobiDB-lite"/>
    </source>
</evidence>